<gene>
    <name evidence="1" type="ORF">ACFFUU_12870</name>
</gene>
<proteinExistence type="predicted"/>
<protein>
    <submittedName>
        <fullName evidence="1">Uncharacterized protein</fullName>
    </submittedName>
</protein>
<name>A0ABV5GH88_9FLAO</name>
<sequence>MKNLFTILVLKLLFTQFGFAQKIVEKNERFGIDIKQMTELRKLKYAHEIKFYLGKDKQTIAAEQKGKILWVKNIIRMCGKPLVGKSKVRKIWIKDNSVVLVYGKHFFAKINIISGYETCLGSD</sequence>
<comment type="caution">
    <text evidence="1">The sequence shown here is derived from an EMBL/GenBank/DDBJ whole genome shotgun (WGS) entry which is preliminary data.</text>
</comment>
<evidence type="ECO:0000313" key="2">
    <source>
        <dbReference type="Proteomes" id="UP001589576"/>
    </source>
</evidence>
<dbReference type="RefSeq" id="WP_290284618.1">
    <property type="nucleotide sequence ID" value="NZ_JAUFQN010000019.1"/>
</dbReference>
<organism evidence="1 2">
    <name type="scientific">Flavobacterium paronense</name>
    <dbReference type="NCBI Taxonomy" id="1392775"/>
    <lineage>
        <taxon>Bacteria</taxon>
        <taxon>Pseudomonadati</taxon>
        <taxon>Bacteroidota</taxon>
        <taxon>Flavobacteriia</taxon>
        <taxon>Flavobacteriales</taxon>
        <taxon>Flavobacteriaceae</taxon>
        <taxon>Flavobacterium</taxon>
    </lineage>
</organism>
<dbReference type="EMBL" id="JBHMFB010000044">
    <property type="protein sequence ID" value="MFB9090501.1"/>
    <property type="molecule type" value="Genomic_DNA"/>
</dbReference>
<keyword evidence="2" id="KW-1185">Reference proteome</keyword>
<accession>A0ABV5GH88</accession>
<dbReference type="Proteomes" id="UP001589576">
    <property type="component" value="Unassembled WGS sequence"/>
</dbReference>
<evidence type="ECO:0000313" key="1">
    <source>
        <dbReference type="EMBL" id="MFB9090501.1"/>
    </source>
</evidence>
<reference evidence="1 2" key="1">
    <citation type="submission" date="2024-09" db="EMBL/GenBank/DDBJ databases">
        <authorList>
            <person name="Sun Q."/>
            <person name="Mori K."/>
        </authorList>
    </citation>
    <scope>NUCLEOTIDE SEQUENCE [LARGE SCALE GENOMIC DNA]</scope>
    <source>
        <strain evidence="1 2">CECT 8460</strain>
    </source>
</reference>